<comment type="similarity">
    <text evidence="1">Belongs to the 'phage' integrase family.</text>
</comment>
<evidence type="ECO:0000256" key="3">
    <source>
        <dbReference type="ARBA" id="ARBA00023172"/>
    </source>
</evidence>
<dbReference type="PROSITE" id="PS51898">
    <property type="entry name" value="TYR_RECOMBINASE"/>
    <property type="match status" value="1"/>
</dbReference>
<evidence type="ECO:0000256" key="1">
    <source>
        <dbReference type="ARBA" id="ARBA00008857"/>
    </source>
</evidence>
<evidence type="ECO:0000256" key="2">
    <source>
        <dbReference type="ARBA" id="ARBA00023125"/>
    </source>
</evidence>
<dbReference type="SUPFAM" id="SSF56349">
    <property type="entry name" value="DNA breaking-rejoining enzymes"/>
    <property type="match status" value="1"/>
</dbReference>
<dbReference type="PANTHER" id="PTHR30349:SF41">
    <property type="entry name" value="INTEGRASE_RECOMBINASE PROTEIN MJ0367-RELATED"/>
    <property type="match status" value="1"/>
</dbReference>
<keyword evidence="3" id="KW-0233">DNA recombination</keyword>
<accession>A0ABV3VMF7</accession>
<feature type="domain" description="Tyr recombinase" evidence="4">
    <location>
        <begin position="1"/>
        <end position="213"/>
    </location>
</feature>
<dbReference type="RefSeq" id="WP_368573948.1">
    <property type="nucleotide sequence ID" value="NZ_JBDLOU010000067.1"/>
</dbReference>
<name>A0ABV3VMF7_9MYCO</name>
<dbReference type="Gene3D" id="1.10.443.10">
    <property type="entry name" value="Intergrase catalytic core"/>
    <property type="match status" value="1"/>
</dbReference>
<keyword evidence="2" id="KW-0238">DNA-binding</keyword>
<comment type="caution">
    <text evidence="5">The sequence shown here is derived from an EMBL/GenBank/DDBJ whole genome shotgun (WGS) entry which is preliminary data.</text>
</comment>
<dbReference type="InterPro" id="IPR013762">
    <property type="entry name" value="Integrase-like_cat_sf"/>
</dbReference>
<dbReference type="InterPro" id="IPR002104">
    <property type="entry name" value="Integrase_catalytic"/>
</dbReference>
<protein>
    <submittedName>
        <fullName evidence="5">Tyrosine-type recombinase/integrase</fullName>
    </submittedName>
</protein>
<dbReference type="InterPro" id="IPR011010">
    <property type="entry name" value="DNA_brk_join_enz"/>
</dbReference>
<dbReference type="EMBL" id="JBDLOU010000067">
    <property type="protein sequence ID" value="MEX3741425.1"/>
    <property type="molecule type" value="Genomic_DNA"/>
</dbReference>
<organism evidence="5 6">
    <name type="scientific">Mycolicibacterium porcinum</name>
    <dbReference type="NCBI Taxonomy" id="39693"/>
    <lineage>
        <taxon>Bacteria</taxon>
        <taxon>Bacillati</taxon>
        <taxon>Actinomycetota</taxon>
        <taxon>Actinomycetes</taxon>
        <taxon>Mycobacteriales</taxon>
        <taxon>Mycobacteriaceae</taxon>
        <taxon>Mycolicibacterium</taxon>
    </lineage>
</organism>
<sequence length="227" mass="25128">MADDIVESLFGPGALTSARDVMIVTWLVDTGIRVGGLCGLRFADLHLTRDHPCGQRKDPHVHIVGREDNPNHARAKAYGQWRVSPDGYVSDGVIRAVSDSMITTYYTYLLDEYHPIQHLADHEQILVHIKGSSAGAALTTSGVRKMLRRASERADLNGYITPHAFRHRAAASLYAASDFNADLVAQEFGWSGAEQVTDLYGRSANRHTMKFLNEAWEAVEGKPGRRD</sequence>
<reference evidence="5 6" key="1">
    <citation type="submission" date="2024-04" db="EMBL/GenBank/DDBJ databases">
        <title>Genomic Markers of Mycobacteria.</title>
        <authorList>
            <person name="Soliman M.S."/>
            <person name="Elkholy A."/>
            <person name="Soliman N.S."/>
            <person name="Abbas A."/>
            <person name="Khayrat S."/>
            <person name="Shawky S."/>
        </authorList>
    </citation>
    <scope>NUCLEOTIDE SEQUENCE [LARGE SCALE GENOMIC DNA]</scope>
    <source>
        <strain evidence="5 6">Egy-CU-AM5</strain>
    </source>
</reference>
<gene>
    <name evidence="5" type="ORF">ABFW12_24660</name>
</gene>
<dbReference type="Proteomes" id="UP001558474">
    <property type="component" value="Unassembled WGS sequence"/>
</dbReference>
<proteinExistence type="inferred from homology"/>
<dbReference type="Pfam" id="PF00589">
    <property type="entry name" value="Phage_integrase"/>
    <property type="match status" value="1"/>
</dbReference>
<evidence type="ECO:0000259" key="4">
    <source>
        <dbReference type="PROSITE" id="PS51898"/>
    </source>
</evidence>
<evidence type="ECO:0000313" key="6">
    <source>
        <dbReference type="Proteomes" id="UP001558474"/>
    </source>
</evidence>
<evidence type="ECO:0000313" key="5">
    <source>
        <dbReference type="EMBL" id="MEX3741425.1"/>
    </source>
</evidence>
<dbReference type="PANTHER" id="PTHR30349">
    <property type="entry name" value="PHAGE INTEGRASE-RELATED"/>
    <property type="match status" value="1"/>
</dbReference>
<keyword evidence="6" id="KW-1185">Reference proteome</keyword>
<dbReference type="InterPro" id="IPR050090">
    <property type="entry name" value="Tyrosine_recombinase_XerCD"/>
</dbReference>